<dbReference type="InterPro" id="IPR032675">
    <property type="entry name" value="LRR_dom_sf"/>
</dbReference>
<dbReference type="Pfam" id="PF13855">
    <property type="entry name" value="LRR_8"/>
    <property type="match status" value="1"/>
</dbReference>
<dbReference type="GO" id="GO:0031012">
    <property type="term" value="C:extracellular matrix"/>
    <property type="evidence" value="ECO:0007669"/>
    <property type="project" value="TreeGrafter"/>
</dbReference>
<dbReference type="Gene3D" id="3.80.10.10">
    <property type="entry name" value="Ribonuclease Inhibitor"/>
    <property type="match status" value="2"/>
</dbReference>
<organism evidence="4 5">
    <name type="scientific">Anopheles maculatus</name>
    <dbReference type="NCBI Taxonomy" id="74869"/>
    <lineage>
        <taxon>Eukaryota</taxon>
        <taxon>Metazoa</taxon>
        <taxon>Ecdysozoa</taxon>
        <taxon>Arthropoda</taxon>
        <taxon>Hexapoda</taxon>
        <taxon>Insecta</taxon>
        <taxon>Pterygota</taxon>
        <taxon>Neoptera</taxon>
        <taxon>Endopterygota</taxon>
        <taxon>Diptera</taxon>
        <taxon>Nematocera</taxon>
        <taxon>Culicoidea</taxon>
        <taxon>Culicidae</taxon>
        <taxon>Anophelinae</taxon>
        <taxon>Anopheles</taxon>
        <taxon>Anopheles maculatus group</taxon>
    </lineage>
</organism>
<dbReference type="VEuPathDB" id="VectorBase:AMAM008959"/>
<dbReference type="InterPro" id="IPR050328">
    <property type="entry name" value="Dev_Immune_Receptor"/>
</dbReference>
<evidence type="ECO:0000313" key="4">
    <source>
        <dbReference type="EnsemblMetazoa" id="AMAM008959-PA"/>
    </source>
</evidence>
<sequence>MPYETHGFKFHCKYCLQICSLENWKPTKEGYFVLDHVPTFIETLRIVNLKIPSINAKFLSEIRPPLQGLIVESSNAVKALHVSANSTVEGIKISNSPINCLQFENNTALQKLTIDYSDLNVIAPSLASLSNLKILRLAFAAIELLDLRIFYGMNTLIELNFSSNNIKQLFSSAAASNTTGKRELKNFRLSDNKLAMIDLDLFEPFHMLAMIDISWNKVESISGTLSNPQLQWLCLSQNRITSLSFCTWQGNENSFVLSASYNRLTRVPSCLTKFPNTVEIRLSHNNILHVDMKDFDGLANLREIDLAGNRMLSLAFWEDVLFPKLRTLFLYENCMCRLNGSEHIVERMPRLQILFNQLDEPCTDMCLEGEKVDNKQL</sequence>
<dbReference type="InterPro" id="IPR001611">
    <property type="entry name" value="Leu-rich_rpt"/>
</dbReference>
<protein>
    <recommendedName>
        <fullName evidence="6">Leucine rich immune protein (Coil-less)</fullName>
    </recommendedName>
</protein>
<keyword evidence="3" id="KW-0677">Repeat</keyword>
<dbReference type="InterPro" id="IPR003591">
    <property type="entry name" value="Leu-rich_rpt_typical-subtyp"/>
</dbReference>
<keyword evidence="5" id="KW-1185">Reference proteome</keyword>
<keyword evidence="1" id="KW-0433">Leucine-rich repeat</keyword>
<proteinExistence type="predicted"/>
<dbReference type="Proteomes" id="UP000075901">
    <property type="component" value="Unassembled WGS sequence"/>
</dbReference>
<evidence type="ECO:0000256" key="1">
    <source>
        <dbReference type="ARBA" id="ARBA00022614"/>
    </source>
</evidence>
<name>A0A182SL67_9DIPT</name>
<dbReference type="PANTHER" id="PTHR24373">
    <property type="entry name" value="SLIT RELATED LEUCINE-RICH REPEAT NEURONAL PROTEIN"/>
    <property type="match status" value="1"/>
</dbReference>
<reference evidence="5" key="1">
    <citation type="submission" date="2013-09" db="EMBL/GenBank/DDBJ databases">
        <title>The Genome Sequence of Anopheles maculatus species B.</title>
        <authorList>
            <consortium name="The Broad Institute Genomics Platform"/>
            <person name="Neafsey D.E."/>
            <person name="Besansky N."/>
            <person name="Howell P."/>
            <person name="Walton C."/>
            <person name="Young S.K."/>
            <person name="Zeng Q."/>
            <person name="Gargeya S."/>
            <person name="Fitzgerald M."/>
            <person name="Haas B."/>
            <person name="Abouelleil A."/>
            <person name="Allen A.W."/>
            <person name="Alvarado L."/>
            <person name="Arachchi H.M."/>
            <person name="Berlin A.M."/>
            <person name="Chapman S.B."/>
            <person name="Gainer-Dewar J."/>
            <person name="Goldberg J."/>
            <person name="Griggs A."/>
            <person name="Gujja S."/>
            <person name="Hansen M."/>
            <person name="Howarth C."/>
            <person name="Imamovic A."/>
            <person name="Ireland A."/>
            <person name="Larimer J."/>
            <person name="McCowan C."/>
            <person name="Murphy C."/>
            <person name="Pearson M."/>
            <person name="Poon T.W."/>
            <person name="Priest M."/>
            <person name="Roberts A."/>
            <person name="Saif S."/>
            <person name="Shea T."/>
            <person name="Sisk P."/>
            <person name="Sykes S."/>
            <person name="Wortman J."/>
            <person name="Nusbaum C."/>
            <person name="Birren B."/>
        </authorList>
    </citation>
    <scope>NUCLEOTIDE SEQUENCE [LARGE SCALE GENOMIC DNA]</scope>
    <source>
        <strain evidence="5">maculatus3</strain>
    </source>
</reference>
<dbReference type="SMART" id="SM00369">
    <property type="entry name" value="LRR_TYP"/>
    <property type="match status" value="4"/>
</dbReference>
<dbReference type="GO" id="GO:0005615">
    <property type="term" value="C:extracellular space"/>
    <property type="evidence" value="ECO:0007669"/>
    <property type="project" value="TreeGrafter"/>
</dbReference>
<accession>A0A182SL67</accession>
<keyword evidence="2" id="KW-0732">Signal</keyword>
<reference evidence="4" key="2">
    <citation type="submission" date="2020-05" db="UniProtKB">
        <authorList>
            <consortium name="EnsemblMetazoa"/>
        </authorList>
    </citation>
    <scope>IDENTIFICATION</scope>
    <source>
        <strain evidence="4">maculatus3</strain>
    </source>
</reference>
<dbReference type="EnsemblMetazoa" id="AMAM008959-RA">
    <property type="protein sequence ID" value="AMAM008959-PA"/>
    <property type="gene ID" value="AMAM008959"/>
</dbReference>
<dbReference type="AlphaFoldDB" id="A0A182SL67"/>
<evidence type="ECO:0000256" key="3">
    <source>
        <dbReference type="ARBA" id="ARBA00022737"/>
    </source>
</evidence>
<evidence type="ECO:0008006" key="6">
    <source>
        <dbReference type="Google" id="ProtNLM"/>
    </source>
</evidence>
<evidence type="ECO:0000256" key="2">
    <source>
        <dbReference type="ARBA" id="ARBA00022729"/>
    </source>
</evidence>
<evidence type="ECO:0000313" key="5">
    <source>
        <dbReference type="Proteomes" id="UP000075901"/>
    </source>
</evidence>
<dbReference type="PANTHER" id="PTHR24373:SF370">
    <property type="entry name" value="FISH-LIPS, ISOFORM E"/>
    <property type="match status" value="1"/>
</dbReference>
<dbReference type="SUPFAM" id="SSF52058">
    <property type="entry name" value="L domain-like"/>
    <property type="match status" value="1"/>
</dbReference>